<dbReference type="Proteomes" id="UP000325081">
    <property type="component" value="Unassembled WGS sequence"/>
</dbReference>
<dbReference type="EMBL" id="BKCP01005450">
    <property type="protein sequence ID" value="GER38087.1"/>
    <property type="molecule type" value="Genomic_DNA"/>
</dbReference>
<evidence type="ECO:0000313" key="1">
    <source>
        <dbReference type="EMBL" id="GER38087.1"/>
    </source>
</evidence>
<keyword evidence="2" id="KW-1185">Reference proteome</keyword>
<name>A0A5A7Q136_STRAF</name>
<dbReference type="AlphaFoldDB" id="A0A5A7Q136"/>
<comment type="caution">
    <text evidence="1">The sequence shown here is derived from an EMBL/GenBank/DDBJ whole genome shotgun (WGS) entry which is preliminary data.</text>
</comment>
<proteinExistence type="predicted"/>
<evidence type="ECO:0000313" key="2">
    <source>
        <dbReference type="Proteomes" id="UP000325081"/>
    </source>
</evidence>
<protein>
    <submittedName>
        <fullName evidence="1">Glycine--tRNA ligase beta subunit</fullName>
    </submittedName>
</protein>
<keyword evidence="1" id="KW-0436">Ligase</keyword>
<reference evidence="2" key="1">
    <citation type="journal article" date="2019" name="Curr. Biol.">
        <title>Genome Sequence of Striga asiatica Provides Insight into the Evolution of Plant Parasitism.</title>
        <authorList>
            <person name="Yoshida S."/>
            <person name="Kim S."/>
            <person name="Wafula E.K."/>
            <person name="Tanskanen J."/>
            <person name="Kim Y.M."/>
            <person name="Honaas L."/>
            <person name="Yang Z."/>
            <person name="Spallek T."/>
            <person name="Conn C.E."/>
            <person name="Ichihashi Y."/>
            <person name="Cheong K."/>
            <person name="Cui S."/>
            <person name="Der J.P."/>
            <person name="Gundlach H."/>
            <person name="Jiao Y."/>
            <person name="Hori C."/>
            <person name="Ishida J.K."/>
            <person name="Kasahara H."/>
            <person name="Kiba T."/>
            <person name="Kim M.S."/>
            <person name="Koo N."/>
            <person name="Laohavisit A."/>
            <person name="Lee Y.H."/>
            <person name="Lumba S."/>
            <person name="McCourt P."/>
            <person name="Mortimer J.C."/>
            <person name="Mutuku J.M."/>
            <person name="Nomura T."/>
            <person name="Sasaki-Sekimoto Y."/>
            <person name="Seto Y."/>
            <person name="Wang Y."/>
            <person name="Wakatake T."/>
            <person name="Sakakibara H."/>
            <person name="Demura T."/>
            <person name="Yamaguchi S."/>
            <person name="Yoneyama K."/>
            <person name="Manabe R.I."/>
            <person name="Nelson D.C."/>
            <person name="Schulman A.H."/>
            <person name="Timko M.P."/>
            <person name="dePamphilis C.W."/>
            <person name="Choi D."/>
            <person name="Shirasu K."/>
        </authorList>
    </citation>
    <scope>NUCLEOTIDE SEQUENCE [LARGE SCALE GENOMIC DNA]</scope>
    <source>
        <strain evidence="2">cv. UVA1</strain>
    </source>
</reference>
<sequence>MQVFDDREEVNVDEGDAETDNACVGLGHKQKPRMHMLGWGYKSDLKMKIIFQLAKSAPVVALWKSAAAEDSVMRAHRGGGEIRPLLGSDLEVEAVAVTSEVRLGATEVGHWVTV</sequence>
<accession>A0A5A7Q136</accession>
<gene>
    <name evidence="1" type="ORF">STAS_14547</name>
</gene>
<organism evidence="1 2">
    <name type="scientific">Striga asiatica</name>
    <name type="common">Asiatic witchweed</name>
    <name type="synonym">Buchnera asiatica</name>
    <dbReference type="NCBI Taxonomy" id="4170"/>
    <lineage>
        <taxon>Eukaryota</taxon>
        <taxon>Viridiplantae</taxon>
        <taxon>Streptophyta</taxon>
        <taxon>Embryophyta</taxon>
        <taxon>Tracheophyta</taxon>
        <taxon>Spermatophyta</taxon>
        <taxon>Magnoliopsida</taxon>
        <taxon>eudicotyledons</taxon>
        <taxon>Gunneridae</taxon>
        <taxon>Pentapetalae</taxon>
        <taxon>asterids</taxon>
        <taxon>lamiids</taxon>
        <taxon>Lamiales</taxon>
        <taxon>Orobanchaceae</taxon>
        <taxon>Buchnereae</taxon>
        <taxon>Striga</taxon>
    </lineage>
</organism>
<dbReference type="GO" id="GO:0016874">
    <property type="term" value="F:ligase activity"/>
    <property type="evidence" value="ECO:0007669"/>
    <property type="project" value="UniProtKB-KW"/>
</dbReference>